<evidence type="ECO:0000256" key="1">
    <source>
        <dbReference type="SAM" id="Phobius"/>
    </source>
</evidence>
<reference evidence="3" key="1">
    <citation type="submission" date="2016-10" db="EMBL/GenBank/DDBJ databases">
        <authorList>
            <person name="Varghese N."/>
        </authorList>
    </citation>
    <scope>NUCLEOTIDE SEQUENCE [LARGE SCALE GENOMIC DNA]</scope>
    <source>
        <strain evidence="3">DSM 45096 / BCRC 16803 / CGMCC 4.1857 / CIP 109030 / JCM 12277 / KCTC 19219 / NBRC 100920 / 33214</strain>
    </source>
</reference>
<dbReference type="RefSeq" id="WP_042450838.1">
    <property type="nucleotide sequence ID" value="NZ_BBPN01000020.1"/>
</dbReference>
<evidence type="ECO:0000313" key="3">
    <source>
        <dbReference type="Proteomes" id="UP000183015"/>
    </source>
</evidence>
<keyword evidence="1" id="KW-0472">Membrane</keyword>
<dbReference type="AlphaFoldDB" id="A0A1H7WRI2"/>
<accession>A0A1H7WRI2</accession>
<protein>
    <recommendedName>
        <fullName evidence="4">SMODS and SLOG-associating 2TM effector domain-containing protein</fullName>
    </recommendedName>
</protein>
<name>A0A1H7WRI2_STRJI</name>
<proteinExistence type="predicted"/>
<dbReference type="EMBL" id="FOAZ01000021">
    <property type="protein sequence ID" value="SEM24126.1"/>
    <property type="molecule type" value="Genomic_DNA"/>
</dbReference>
<evidence type="ECO:0008006" key="4">
    <source>
        <dbReference type="Google" id="ProtNLM"/>
    </source>
</evidence>
<feature type="transmembrane region" description="Helical" evidence="1">
    <location>
        <begin position="37"/>
        <end position="60"/>
    </location>
</feature>
<keyword evidence="1" id="KW-1133">Transmembrane helix</keyword>
<sequence length="153" mass="16903">MTERSGTEEKQLDFVLGEVDTRLRGIKRHLQGDRRKAFGLEMATVSLSACSTVLLGVRVGDPTRQVLLDVALGISALITVLAAWQAFFSHRSLWIQASRTVALLETLKREIEFTRAGGTGDAGTFLTRLEVILKDHQEAWTKLRQRGDAAPEG</sequence>
<dbReference type="STRING" id="235985.SAMN05414137_12185"/>
<gene>
    <name evidence="2" type="ORF">SAMN05414137_12185</name>
</gene>
<feature type="transmembrane region" description="Helical" evidence="1">
    <location>
        <begin position="66"/>
        <end position="88"/>
    </location>
</feature>
<dbReference type="NCBIfam" id="NF033634">
    <property type="entry name" value="SLATT_1"/>
    <property type="match status" value="1"/>
</dbReference>
<keyword evidence="1" id="KW-0812">Transmembrane</keyword>
<organism evidence="2 3">
    <name type="scientific">Streptacidiphilus jiangxiensis</name>
    <dbReference type="NCBI Taxonomy" id="235985"/>
    <lineage>
        <taxon>Bacteria</taxon>
        <taxon>Bacillati</taxon>
        <taxon>Actinomycetota</taxon>
        <taxon>Actinomycetes</taxon>
        <taxon>Kitasatosporales</taxon>
        <taxon>Streptomycetaceae</taxon>
        <taxon>Streptacidiphilus</taxon>
    </lineage>
</organism>
<evidence type="ECO:0000313" key="2">
    <source>
        <dbReference type="EMBL" id="SEM24126.1"/>
    </source>
</evidence>
<keyword evidence="3" id="KW-1185">Reference proteome</keyword>
<dbReference type="Proteomes" id="UP000183015">
    <property type="component" value="Unassembled WGS sequence"/>
</dbReference>
<dbReference type="eggNOG" id="ENOG5033N83">
    <property type="taxonomic scope" value="Bacteria"/>
</dbReference>